<name>A0A8S5U041_9CAUD</name>
<protein>
    <submittedName>
        <fullName evidence="1">Uncharacterized protein</fullName>
    </submittedName>
</protein>
<evidence type="ECO:0000313" key="1">
    <source>
        <dbReference type="EMBL" id="DAF87814.1"/>
    </source>
</evidence>
<organism evidence="1">
    <name type="scientific">Siphoviridae sp. ctwnj8</name>
    <dbReference type="NCBI Taxonomy" id="2825734"/>
    <lineage>
        <taxon>Viruses</taxon>
        <taxon>Duplodnaviria</taxon>
        <taxon>Heunggongvirae</taxon>
        <taxon>Uroviricota</taxon>
        <taxon>Caudoviricetes</taxon>
    </lineage>
</organism>
<proteinExistence type="predicted"/>
<sequence>MRLPEIWDDWVVYDDKGICGIREDAPEDVKNAFEKWLTDQENLKSQHTKI</sequence>
<reference evidence="1" key="1">
    <citation type="journal article" date="2021" name="Proc. Natl. Acad. Sci. U.S.A.">
        <title>A Catalog of Tens of Thousands of Viruses from Human Metagenomes Reveals Hidden Associations with Chronic Diseases.</title>
        <authorList>
            <person name="Tisza M.J."/>
            <person name="Buck C.B."/>
        </authorList>
    </citation>
    <scope>NUCLEOTIDE SEQUENCE</scope>
    <source>
        <strain evidence="1">Ctwnj8</strain>
    </source>
</reference>
<accession>A0A8S5U041</accession>
<dbReference type="EMBL" id="BK015969">
    <property type="protein sequence ID" value="DAF87814.1"/>
    <property type="molecule type" value="Genomic_DNA"/>
</dbReference>